<dbReference type="InterPro" id="IPR017930">
    <property type="entry name" value="Myb_dom"/>
</dbReference>
<keyword evidence="9" id="KW-1185">Reference proteome</keyword>
<accession>A0A1E3QVB0</accession>
<dbReference type="GeneID" id="30146073"/>
<name>A0A1E3QVB0_9ASCO</name>
<feature type="region of interest" description="Disordered" evidence="5">
    <location>
        <begin position="1"/>
        <end position="56"/>
    </location>
</feature>
<dbReference type="GO" id="GO:0042796">
    <property type="term" value="P:snRNA transcription by RNA polymerase III"/>
    <property type="evidence" value="ECO:0007669"/>
    <property type="project" value="TreeGrafter"/>
</dbReference>
<feature type="domain" description="Myb-like" evidence="6">
    <location>
        <begin position="178"/>
        <end position="228"/>
    </location>
</feature>
<dbReference type="OrthoDB" id="2143914at2759"/>
<dbReference type="CDD" id="cd00167">
    <property type="entry name" value="SANT"/>
    <property type="match status" value="3"/>
</dbReference>
<dbReference type="SUPFAM" id="SSF46689">
    <property type="entry name" value="Homeodomain-like"/>
    <property type="match status" value="2"/>
</dbReference>
<dbReference type="InterPro" id="IPR001005">
    <property type="entry name" value="SANT/Myb"/>
</dbReference>
<feature type="region of interest" description="Disordered" evidence="5">
    <location>
        <begin position="256"/>
        <end position="296"/>
    </location>
</feature>
<dbReference type="PROSITE" id="PS51294">
    <property type="entry name" value="HTH_MYB"/>
    <property type="match status" value="3"/>
</dbReference>
<dbReference type="SMART" id="SM00717">
    <property type="entry name" value="SANT"/>
    <property type="match status" value="3"/>
</dbReference>
<dbReference type="PROSITE" id="PS50090">
    <property type="entry name" value="MYB_LIKE"/>
    <property type="match status" value="3"/>
</dbReference>
<feature type="domain" description="HTH myb-type" evidence="7">
    <location>
        <begin position="184"/>
        <end position="232"/>
    </location>
</feature>
<dbReference type="RefSeq" id="XP_018986330.1">
    <property type="nucleotide sequence ID" value="XM_019128220.1"/>
</dbReference>
<feature type="compositionally biased region" description="Basic and acidic residues" evidence="5">
    <location>
        <begin position="462"/>
        <end position="475"/>
    </location>
</feature>
<evidence type="ECO:0000259" key="6">
    <source>
        <dbReference type="PROSITE" id="PS50090"/>
    </source>
</evidence>
<dbReference type="PANTHER" id="PTHR46621">
    <property type="entry name" value="SNRNA-ACTIVATING PROTEIN COMPLEX SUBUNIT 4"/>
    <property type="match status" value="1"/>
</dbReference>
<proteinExistence type="predicted"/>
<dbReference type="Pfam" id="PF13921">
    <property type="entry name" value="Myb_DNA-bind_6"/>
    <property type="match status" value="1"/>
</dbReference>
<dbReference type="Pfam" id="PF00249">
    <property type="entry name" value="Myb_DNA-binding"/>
    <property type="match status" value="1"/>
</dbReference>
<dbReference type="GO" id="GO:0042795">
    <property type="term" value="P:snRNA transcription by RNA polymerase II"/>
    <property type="evidence" value="ECO:0007669"/>
    <property type="project" value="TreeGrafter"/>
</dbReference>
<evidence type="ECO:0000313" key="8">
    <source>
        <dbReference type="EMBL" id="ODQ81002.1"/>
    </source>
</evidence>
<dbReference type="STRING" id="984486.A0A1E3QVB0"/>
<feature type="compositionally biased region" description="Low complexity" evidence="5">
    <location>
        <begin position="518"/>
        <end position="551"/>
    </location>
</feature>
<feature type="compositionally biased region" description="Polar residues" evidence="5">
    <location>
        <begin position="25"/>
        <end position="35"/>
    </location>
</feature>
<reference evidence="9" key="1">
    <citation type="submission" date="2016-05" db="EMBL/GenBank/DDBJ databases">
        <title>Comparative genomics of biotechnologically important yeasts.</title>
        <authorList>
            <consortium name="DOE Joint Genome Institute"/>
            <person name="Riley R."/>
            <person name="Haridas S."/>
            <person name="Wolfe K.H."/>
            <person name="Lopes M.R."/>
            <person name="Hittinger C.T."/>
            <person name="Goker M."/>
            <person name="Salamov A."/>
            <person name="Wisecaver J."/>
            <person name="Long T.M."/>
            <person name="Aerts A.L."/>
            <person name="Barry K."/>
            <person name="Choi C."/>
            <person name="Clum A."/>
            <person name="Coughlan A.Y."/>
            <person name="Deshpande S."/>
            <person name="Douglass A.P."/>
            <person name="Hanson S.J."/>
            <person name="Klenk H.-P."/>
            <person name="Labutti K."/>
            <person name="Lapidus A."/>
            <person name="Lindquist E."/>
            <person name="Lipzen A."/>
            <person name="Meier-Kolthoff J.P."/>
            <person name="Ohm R.A."/>
            <person name="Otillar R.P."/>
            <person name="Pangilinan J."/>
            <person name="Peng Y."/>
            <person name="Rokas A."/>
            <person name="Rosa C.A."/>
            <person name="Scheuner C."/>
            <person name="Sibirny A.A."/>
            <person name="Slot J.C."/>
            <person name="Stielow J.B."/>
            <person name="Sun H."/>
            <person name="Kurtzman C.P."/>
            <person name="Blackwell M."/>
            <person name="Grigoriev I.V."/>
            <person name="Jeffries T.W."/>
        </authorList>
    </citation>
    <scope>NUCLEOTIDE SEQUENCE [LARGE SCALE GENOMIC DNA]</scope>
    <source>
        <strain evidence="9">NRRL Y-12698</strain>
    </source>
</reference>
<evidence type="ECO:0000313" key="9">
    <source>
        <dbReference type="Proteomes" id="UP000094336"/>
    </source>
</evidence>
<sequence length="609" mass="68821">MEQSDLTPREVSAQGQIPTHIPGQGQITGHGQPTPGSMPAHMSMSVPTKRNSPIDPLQVTRSLGYQTFRRETRQPWTKAEDALLKSLVEEHYNPKIDMIKWDVISKRLDSRKPKDCRKRWSNSLDPSLRKGKWTAEEDKALLQAFGKWGTSWQKVSQDIVGRTDDQCAKRYMEVLDPNTKDRLRPWTRDEDLELIKRVKKYGTKWRTISMEMANRPSLTCRNRWRKIVTDVVRGKADQAIVEEVNLINNGIGYVPEPKPSPEVSPNGVSPIGISPGEATPHTPYASSHSTPNAPSPFPYLSPPHMLQPPQTSNLRFLSQSPRPVETRTEWKYSAQTASGEPVPQGFGDIVDQDSAARLIAVAKSHGLSITIHQHIHHHYAPLTNRNLLEPETQLNRYQHFNYLPPLAEVPKLTSLATSPAGSSNEDKGQRSDLMKLLNNDKLQQPRPFHPAALRVSPGPSERPYKRAKAEYERKTPLSQAAYPAKSPQYANAEELDEELDFWETMRSLTKVTQVQTRPQVQAQSQHQSQNPPQLQLRPHPQVQPVHAPAPVSQHHPLHYASNISDFYGSNFMFEEEADVDEDVYGLFYSIEAKKPGEEESRGVLPFNPS</sequence>
<gene>
    <name evidence="8" type="ORF">BABINDRAFT_160422</name>
</gene>
<feature type="region of interest" description="Disordered" evidence="5">
    <location>
        <begin position="513"/>
        <end position="553"/>
    </location>
</feature>
<protein>
    <submittedName>
        <fullName evidence="8">Uncharacterized protein</fullName>
    </submittedName>
</protein>
<dbReference type="AlphaFoldDB" id="A0A1E3QVB0"/>
<feature type="domain" description="HTH myb-type" evidence="7">
    <location>
        <begin position="125"/>
        <end position="179"/>
    </location>
</feature>
<dbReference type="EMBL" id="KV454428">
    <property type="protein sequence ID" value="ODQ81002.1"/>
    <property type="molecule type" value="Genomic_DNA"/>
</dbReference>
<keyword evidence="1" id="KW-0805">Transcription regulation</keyword>
<feature type="domain" description="Myb-like" evidence="6">
    <location>
        <begin position="125"/>
        <end position="175"/>
    </location>
</feature>
<keyword evidence="4" id="KW-0539">Nucleus</keyword>
<evidence type="ECO:0000256" key="5">
    <source>
        <dbReference type="SAM" id="MobiDB-lite"/>
    </source>
</evidence>
<feature type="domain" description="HTH myb-type" evidence="7">
    <location>
        <begin position="73"/>
        <end position="124"/>
    </location>
</feature>
<evidence type="ECO:0000256" key="4">
    <source>
        <dbReference type="ARBA" id="ARBA00023242"/>
    </source>
</evidence>
<evidence type="ECO:0000256" key="3">
    <source>
        <dbReference type="ARBA" id="ARBA00023163"/>
    </source>
</evidence>
<evidence type="ECO:0000256" key="2">
    <source>
        <dbReference type="ARBA" id="ARBA00023125"/>
    </source>
</evidence>
<dbReference type="GO" id="GO:0000978">
    <property type="term" value="F:RNA polymerase II cis-regulatory region sequence-specific DNA binding"/>
    <property type="evidence" value="ECO:0007669"/>
    <property type="project" value="TreeGrafter"/>
</dbReference>
<dbReference type="GO" id="GO:0019185">
    <property type="term" value="C:snRNA-activating protein complex"/>
    <property type="evidence" value="ECO:0007669"/>
    <property type="project" value="TreeGrafter"/>
</dbReference>
<dbReference type="InterPro" id="IPR051575">
    <property type="entry name" value="Myb-like_DNA-bd"/>
</dbReference>
<dbReference type="Gene3D" id="1.10.10.60">
    <property type="entry name" value="Homeodomain-like"/>
    <property type="match status" value="3"/>
</dbReference>
<organism evidence="8 9">
    <name type="scientific">Babjeviella inositovora NRRL Y-12698</name>
    <dbReference type="NCBI Taxonomy" id="984486"/>
    <lineage>
        <taxon>Eukaryota</taxon>
        <taxon>Fungi</taxon>
        <taxon>Dikarya</taxon>
        <taxon>Ascomycota</taxon>
        <taxon>Saccharomycotina</taxon>
        <taxon>Pichiomycetes</taxon>
        <taxon>Serinales incertae sedis</taxon>
        <taxon>Babjeviella</taxon>
    </lineage>
</organism>
<feature type="region of interest" description="Disordered" evidence="5">
    <location>
        <begin position="443"/>
        <end position="485"/>
    </location>
</feature>
<keyword evidence="3" id="KW-0804">Transcription</keyword>
<keyword evidence="2" id="KW-0238">DNA-binding</keyword>
<dbReference type="GO" id="GO:0001006">
    <property type="term" value="F:RNA polymerase III type 3 promoter sequence-specific DNA binding"/>
    <property type="evidence" value="ECO:0007669"/>
    <property type="project" value="TreeGrafter"/>
</dbReference>
<feature type="domain" description="Myb-like" evidence="6">
    <location>
        <begin position="73"/>
        <end position="124"/>
    </location>
</feature>
<dbReference type="PANTHER" id="PTHR46621:SF1">
    <property type="entry name" value="SNRNA-ACTIVATING PROTEIN COMPLEX SUBUNIT 4"/>
    <property type="match status" value="1"/>
</dbReference>
<evidence type="ECO:0000256" key="1">
    <source>
        <dbReference type="ARBA" id="ARBA00023015"/>
    </source>
</evidence>
<dbReference type="InterPro" id="IPR009057">
    <property type="entry name" value="Homeodomain-like_sf"/>
</dbReference>
<evidence type="ECO:0000259" key="7">
    <source>
        <dbReference type="PROSITE" id="PS51294"/>
    </source>
</evidence>
<dbReference type="Proteomes" id="UP000094336">
    <property type="component" value="Unassembled WGS sequence"/>
</dbReference>